<gene>
    <name evidence="12" type="ORF">HK099_008583</name>
</gene>
<keyword evidence="13" id="KW-1185">Reference proteome</keyword>
<evidence type="ECO:0000256" key="3">
    <source>
        <dbReference type="ARBA" id="ARBA00022723"/>
    </source>
</evidence>
<dbReference type="Proteomes" id="UP001211065">
    <property type="component" value="Unassembled WGS sequence"/>
</dbReference>
<evidence type="ECO:0000256" key="9">
    <source>
        <dbReference type="ARBA" id="ARBA00023242"/>
    </source>
</evidence>
<feature type="domain" description="Rrn7/TAF1B N-terminal cyclin" evidence="10">
    <location>
        <begin position="195"/>
        <end position="294"/>
    </location>
</feature>
<dbReference type="Pfam" id="PF20644">
    <property type="entry name" value="Rrn7_cyclin_N"/>
    <property type="match status" value="1"/>
</dbReference>
<keyword evidence="6" id="KW-0805">Transcription regulation</keyword>
<dbReference type="GO" id="GO:0008270">
    <property type="term" value="F:zinc ion binding"/>
    <property type="evidence" value="ECO:0007669"/>
    <property type="project" value="UniProtKB-KW"/>
</dbReference>
<dbReference type="InterPro" id="IPR048540">
    <property type="entry name" value="Rrn7_cyclin_N"/>
</dbReference>
<keyword evidence="5" id="KW-0862">Zinc</keyword>
<name>A0AAD5U4U5_9FUNG</name>
<dbReference type="AlphaFoldDB" id="A0AAD5U4U5"/>
<dbReference type="InterPro" id="IPR048538">
    <property type="entry name" value="Rrn7_cyclin_C"/>
</dbReference>
<reference evidence="12" key="1">
    <citation type="submission" date="2020-05" db="EMBL/GenBank/DDBJ databases">
        <title>Phylogenomic resolution of chytrid fungi.</title>
        <authorList>
            <person name="Stajich J.E."/>
            <person name="Amses K."/>
            <person name="Simmons R."/>
            <person name="Seto K."/>
            <person name="Myers J."/>
            <person name="Bonds A."/>
            <person name="Quandt C.A."/>
            <person name="Barry K."/>
            <person name="Liu P."/>
            <person name="Grigoriev I."/>
            <person name="Longcore J.E."/>
            <person name="James T.Y."/>
        </authorList>
    </citation>
    <scope>NUCLEOTIDE SEQUENCE</scope>
    <source>
        <strain evidence="12">JEL0476</strain>
    </source>
</reference>
<evidence type="ECO:0000256" key="7">
    <source>
        <dbReference type="ARBA" id="ARBA00023125"/>
    </source>
</evidence>
<dbReference type="GO" id="GO:0070860">
    <property type="term" value="C:RNA polymerase I core factor complex"/>
    <property type="evidence" value="ECO:0007669"/>
    <property type="project" value="InterPro"/>
</dbReference>
<keyword evidence="7" id="KW-0238">DNA-binding</keyword>
<evidence type="ECO:0000256" key="4">
    <source>
        <dbReference type="ARBA" id="ARBA00022771"/>
    </source>
</evidence>
<evidence type="ECO:0000256" key="5">
    <source>
        <dbReference type="ARBA" id="ARBA00022833"/>
    </source>
</evidence>
<evidence type="ECO:0000313" key="12">
    <source>
        <dbReference type="EMBL" id="KAJ3224339.1"/>
    </source>
</evidence>
<dbReference type="PANTHER" id="PTHR31576">
    <property type="entry name" value="TATA BOX-BINDING PROTEIN-ASSOCIATED FACTOR RNA POLYMERASE I SUBUNIT B"/>
    <property type="match status" value="1"/>
</dbReference>
<dbReference type="GO" id="GO:0042790">
    <property type="term" value="P:nucleolar large rRNA transcription by RNA polymerase I"/>
    <property type="evidence" value="ECO:0007669"/>
    <property type="project" value="TreeGrafter"/>
</dbReference>
<keyword evidence="3" id="KW-0479">Metal-binding</keyword>
<comment type="subcellular location">
    <subcellularLocation>
        <location evidence="1">Nucleus</location>
        <location evidence="1">Nucleolus</location>
    </subcellularLocation>
</comment>
<dbReference type="GO" id="GO:0001164">
    <property type="term" value="F:RNA polymerase I core promoter sequence-specific DNA binding"/>
    <property type="evidence" value="ECO:0007669"/>
    <property type="project" value="InterPro"/>
</dbReference>
<dbReference type="PANTHER" id="PTHR31576:SF2">
    <property type="entry name" value="TATA BOX-BINDING PROTEIN-ASSOCIATED FACTOR RNA POLYMERASE I SUBUNIT B"/>
    <property type="match status" value="1"/>
</dbReference>
<evidence type="ECO:0000256" key="8">
    <source>
        <dbReference type="ARBA" id="ARBA00023163"/>
    </source>
</evidence>
<evidence type="ECO:0000259" key="11">
    <source>
        <dbReference type="Pfam" id="PF20645"/>
    </source>
</evidence>
<comment type="similarity">
    <text evidence="2">Belongs to the RRN7/TAF1B family.</text>
</comment>
<keyword evidence="4" id="KW-0863">Zinc-finger</keyword>
<keyword evidence="9" id="KW-0539">Nucleus</keyword>
<dbReference type="EMBL" id="JADGJW010000096">
    <property type="protein sequence ID" value="KAJ3224339.1"/>
    <property type="molecule type" value="Genomic_DNA"/>
</dbReference>
<evidence type="ECO:0000256" key="1">
    <source>
        <dbReference type="ARBA" id="ARBA00004604"/>
    </source>
</evidence>
<dbReference type="InterPro" id="IPR033599">
    <property type="entry name" value="TAF1B/Rrn7"/>
</dbReference>
<evidence type="ECO:0000313" key="13">
    <source>
        <dbReference type="Proteomes" id="UP001211065"/>
    </source>
</evidence>
<accession>A0AAD5U4U5</accession>
<evidence type="ECO:0000256" key="2">
    <source>
        <dbReference type="ARBA" id="ARBA00006899"/>
    </source>
</evidence>
<feature type="domain" description="Rrn7/TAF1B C-terminal cyclin" evidence="11">
    <location>
        <begin position="318"/>
        <end position="472"/>
    </location>
</feature>
<dbReference type="Pfam" id="PF20645">
    <property type="entry name" value="Rrn7_cyclin_C"/>
    <property type="match status" value="1"/>
</dbReference>
<comment type="caution">
    <text evidence="12">The sequence shown here is derived from an EMBL/GenBank/DDBJ whole genome shotgun (WGS) entry which is preliminary data.</text>
</comment>
<proteinExistence type="inferred from homology"/>
<keyword evidence="8" id="KW-0804">Transcription</keyword>
<evidence type="ECO:0000256" key="6">
    <source>
        <dbReference type="ARBA" id="ARBA00023015"/>
    </source>
</evidence>
<protein>
    <submittedName>
        <fullName evidence="12">Uncharacterized protein</fullName>
    </submittedName>
</protein>
<evidence type="ECO:0000259" key="10">
    <source>
        <dbReference type="Pfam" id="PF20644"/>
    </source>
</evidence>
<sequence length="604" mass="70410">MDQNSKNYNKKICLTCRSKKFKKAEDHFVCSNGHILHSYLEIDDELDVGSQSVNLRKIKLKKLSKNLYESENDSDLNSVNKNLQNSSENQKVPKHLILEVFAYALKTQVKGLIKNNNFPEILEVSTISSFFNEFLVIGDGFIFTIEIKTFGETETQDYTYEDILFNEEGEQFLKSDLESIISNKSDIKKTSALISQELFDDNDIEEHTLHEKRKKSIQEPFLTKKINELEVFMFGRHVSTELNNLDKCHLHPTYAPAIIYLACSWLRIPVLLSDVFRWIGDGTIPFFSSFTKLPRYLLDALLNESVYIYKLRRVEQQLPTLEHLKRVTIALGKFYNQNYEIKLPSPLNKPLFRIRLIVELGLPEMHEGFKCPDYSEADSFSAVSEHFVEKEFSLIGCSIIAVCIIVYGMDGTLRYDLESYPFLANIPKFNDWMEQLIREKKYTKGFASWSQNDFHLSESETIQKYLNFCEDELFWANGKNKGLQEAFLSLVEKRKQQKKDEKCVRKSQKRNTFKPIEREYFMGGKPVKALGEDFIGFPPKKHFQYDQFDKVGELHQSLEYLLSYLIEIGGIDRARLELVFYNFIKTLEIESLFNLDAILNNHSK</sequence>
<organism evidence="12 13">
    <name type="scientific">Clydaea vesicula</name>
    <dbReference type="NCBI Taxonomy" id="447962"/>
    <lineage>
        <taxon>Eukaryota</taxon>
        <taxon>Fungi</taxon>
        <taxon>Fungi incertae sedis</taxon>
        <taxon>Chytridiomycota</taxon>
        <taxon>Chytridiomycota incertae sedis</taxon>
        <taxon>Chytridiomycetes</taxon>
        <taxon>Lobulomycetales</taxon>
        <taxon>Lobulomycetaceae</taxon>
        <taxon>Clydaea</taxon>
    </lineage>
</organism>